<feature type="domain" description="SpoVT-AbrB" evidence="1">
    <location>
        <begin position="21"/>
        <end position="54"/>
    </location>
</feature>
<gene>
    <name evidence="2" type="ORF">S06H3_44010</name>
</gene>
<dbReference type="InterPro" id="IPR037914">
    <property type="entry name" value="SpoVT-AbrB_sf"/>
</dbReference>
<organism evidence="2">
    <name type="scientific">marine sediment metagenome</name>
    <dbReference type="NCBI Taxonomy" id="412755"/>
    <lineage>
        <taxon>unclassified sequences</taxon>
        <taxon>metagenomes</taxon>
        <taxon>ecological metagenomes</taxon>
    </lineage>
</organism>
<reference evidence="2" key="1">
    <citation type="journal article" date="2014" name="Front. Microbiol.">
        <title>High frequency of phylogenetically diverse reductive dehalogenase-homologous genes in deep subseafloor sedimentary metagenomes.</title>
        <authorList>
            <person name="Kawai M."/>
            <person name="Futagami T."/>
            <person name="Toyoda A."/>
            <person name="Takaki Y."/>
            <person name="Nishi S."/>
            <person name="Hori S."/>
            <person name="Arai W."/>
            <person name="Tsubouchi T."/>
            <person name="Morono Y."/>
            <person name="Uchiyama I."/>
            <person name="Ito T."/>
            <person name="Fujiyama A."/>
            <person name="Inagaki F."/>
            <person name="Takami H."/>
        </authorList>
    </citation>
    <scope>NUCLEOTIDE SEQUENCE</scope>
    <source>
        <strain evidence="2">Expedition CK06-06</strain>
    </source>
</reference>
<evidence type="ECO:0000259" key="1">
    <source>
        <dbReference type="Pfam" id="PF04014"/>
    </source>
</evidence>
<accession>X1MY13</accession>
<dbReference type="SUPFAM" id="SSF89447">
    <property type="entry name" value="AbrB/MazE/MraZ-like"/>
    <property type="match status" value="1"/>
</dbReference>
<proteinExistence type="predicted"/>
<dbReference type="Pfam" id="PF04014">
    <property type="entry name" value="MazE_antitoxin"/>
    <property type="match status" value="1"/>
</dbReference>
<dbReference type="AlphaFoldDB" id="X1MY13"/>
<dbReference type="InterPro" id="IPR007159">
    <property type="entry name" value="SpoVT-AbrB_dom"/>
</dbReference>
<evidence type="ECO:0000313" key="2">
    <source>
        <dbReference type="EMBL" id="GAI36178.1"/>
    </source>
</evidence>
<comment type="caution">
    <text evidence="2">The sequence shown here is derived from an EMBL/GenBank/DDBJ whole genome shotgun (WGS) entry which is preliminary data.</text>
</comment>
<dbReference type="GO" id="GO:0003677">
    <property type="term" value="F:DNA binding"/>
    <property type="evidence" value="ECO:0007669"/>
    <property type="project" value="InterPro"/>
</dbReference>
<protein>
    <recommendedName>
        <fullName evidence="1">SpoVT-AbrB domain-containing protein</fullName>
    </recommendedName>
</protein>
<name>X1MY13_9ZZZZ</name>
<dbReference type="EMBL" id="BARV01027340">
    <property type="protein sequence ID" value="GAI36178.1"/>
    <property type="molecule type" value="Genomic_DNA"/>
</dbReference>
<sequence length="60" mass="7155">MARRKLEQRNTRKLFRTGRGATVAVTLPIEIVRELKWREKQKVVIRKRGKGILIVDWVKK</sequence>